<comment type="cofactor">
    <cofactor evidence="1">
        <name>Zn(2+)</name>
        <dbReference type="ChEBI" id="CHEBI:29105"/>
    </cofactor>
</comment>
<dbReference type="InterPro" id="IPR003785">
    <property type="entry name" value="Creatininase/forma_Hydrolase"/>
</dbReference>
<comment type="caution">
    <text evidence="6">The sequence shown here is derived from an EMBL/GenBank/DDBJ whole genome shotgun (WGS) entry which is preliminary data.</text>
</comment>
<dbReference type="SUPFAM" id="SSF102215">
    <property type="entry name" value="Creatininase"/>
    <property type="match status" value="1"/>
</dbReference>
<dbReference type="GO" id="GO:0016811">
    <property type="term" value="F:hydrolase activity, acting on carbon-nitrogen (but not peptide) bonds, in linear amides"/>
    <property type="evidence" value="ECO:0007669"/>
    <property type="project" value="TreeGrafter"/>
</dbReference>
<reference evidence="6 7" key="1">
    <citation type="submission" date="2019-05" db="EMBL/GenBank/DDBJ databases">
        <title>Draft genome sequence of Nonomuraea zeae DSM 100528.</title>
        <authorList>
            <person name="Saricaoglu S."/>
            <person name="Isik K."/>
        </authorList>
    </citation>
    <scope>NUCLEOTIDE SEQUENCE [LARGE SCALE GENOMIC DNA]</scope>
    <source>
        <strain evidence="6 7">DSM 100528</strain>
    </source>
</reference>
<dbReference type="OrthoDB" id="9801445at2"/>
<dbReference type="EMBL" id="VCKX01000047">
    <property type="protein sequence ID" value="TMR34263.1"/>
    <property type="molecule type" value="Genomic_DNA"/>
</dbReference>
<dbReference type="AlphaFoldDB" id="A0A5S4GN10"/>
<protein>
    <submittedName>
        <fullName evidence="6">Creatininase family protein</fullName>
    </submittedName>
</protein>
<dbReference type="PANTHER" id="PTHR35005:SF1">
    <property type="entry name" value="2-AMINO-5-FORMYLAMINO-6-RIBOSYLAMINOPYRIMIDIN-4(3H)-ONE 5'-MONOPHOSPHATE DEFORMYLASE"/>
    <property type="match status" value="1"/>
</dbReference>
<keyword evidence="4" id="KW-0862">Zinc</keyword>
<dbReference type="Proteomes" id="UP000306628">
    <property type="component" value="Unassembled WGS sequence"/>
</dbReference>
<evidence type="ECO:0000256" key="4">
    <source>
        <dbReference type="ARBA" id="ARBA00022833"/>
    </source>
</evidence>
<evidence type="ECO:0000313" key="6">
    <source>
        <dbReference type="EMBL" id="TMR34263.1"/>
    </source>
</evidence>
<dbReference type="Pfam" id="PF02633">
    <property type="entry name" value="Creatininase"/>
    <property type="match status" value="1"/>
</dbReference>
<keyword evidence="2" id="KW-0479">Metal-binding</keyword>
<evidence type="ECO:0000256" key="1">
    <source>
        <dbReference type="ARBA" id="ARBA00001947"/>
    </source>
</evidence>
<accession>A0A5S4GN10</accession>
<dbReference type="PANTHER" id="PTHR35005">
    <property type="entry name" value="3-DEHYDRO-SCYLLO-INOSOSE HYDROLASE"/>
    <property type="match status" value="1"/>
</dbReference>
<dbReference type="GO" id="GO:0046872">
    <property type="term" value="F:metal ion binding"/>
    <property type="evidence" value="ECO:0007669"/>
    <property type="project" value="UniProtKB-KW"/>
</dbReference>
<keyword evidence="7" id="KW-1185">Reference proteome</keyword>
<gene>
    <name evidence="6" type="ORF">ETD85_17580</name>
</gene>
<comment type="similarity">
    <text evidence="5">Belongs to the creatininase superfamily.</text>
</comment>
<name>A0A5S4GN10_9ACTN</name>
<sequence>MSAGAGTCRKDSDAVITRWTELDRERLTELLPGSLVVLPVGAVEQHGPHLPTWTDALLVTTVVERALEATPARTVLAPTLMTGASDQHLPFGGTLSLRPETLLAVLLDLARSVAECGGRRLVLVNGHGGNQGACRDAASAAVVRYGLSTAYLNYWDMAGEAPSHAGVVETSAVLALRPDLVQELPDRAAPAIPQVPDVLVQPATFWRDADGYTENPARATAARGEKWLEAAVTTLAARLSELERVL</sequence>
<evidence type="ECO:0000313" key="7">
    <source>
        <dbReference type="Proteomes" id="UP000306628"/>
    </source>
</evidence>
<dbReference type="InterPro" id="IPR024087">
    <property type="entry name" value="Creatininase-like_sf"/>
</dbReference>
<dbReference type="GO" id="GO:0009231">
    <property type="term" value="P:riboflavin biosynthetic process"/>
    <property type="evidence" value="ECO:0007669"/>
    <property type="project" value="TreeGrafter"/>
</dbReference>
<organism evidence="6 7">
    <name type="scientific">Nonomuraea zeae</name>
    <dbReference type="NCBI Taxonomy" id="1642303"/>
    <lineage>
        <taxon>Bacteria</taxon>
        <taxon>Bacillati</taxon>
        <taxon>Actinomycetota</taxon>
        <taxon>Actinomycetes</taxon>
        <taxon>Streptosporangiales</taxon>
        <taxon>Streptosporangiaceae</taxon>
        <taxon>Nonomuraea</taxon>
    </lineage>
</organism>
<keyword evidence="3" id="KW-0378">Hydrolase</keyword>
<dbReference type="Gene3D" id="3.40.50.10310">
    <property type="entry name" value="Creatininase"/>
    <property type="match status" value="1"/>
</dbReference>
<proteinExistence type="inferred from homology"/>
<evidence type="ECO:0000256" key="5">
    <source>
        <dbReference type="ARBA" id="ARBA00024029"/>
    </source>
</evidence>
<evidence type="ECO:0000256" key="3">
    <source>
        <dbReference type="ARBA" id="ARBA00022801"/>
    </source>
</evidence>
<evidence type="ECO:0000256" key="2">
    <source>
        <dbReference type="ARBA" id="ARBA00022723"/>
    </source>
</evidence>